<dbReference type="EMBL" id="BART01014051">
    <property type="protein sequence ID" value="GAG84250.1"/>
    <property type="molecule type" value="Genomic_DNA"/>
</dbReference>
<comment type="caution">
    <text evidence="1">The sequence shown here is derived from an EMBL/GenBank/DDBJ whole genome shotgun (WGS) entry which is preliminary data.</text>
</comment>
<proteinExistence type="predicted"/>
<dbReference type="InterPro" id="IPR036388">
    <property type="entry name" value="WH-like_DNA-bd_sf"/>
</dbReference>
<dbReference type="AlphaFoldDB" id="X1AND1"/>
<organism evidence="1">
    <name type="scientific">marine sediment metagenome</name>
    <dbReference type="NCBI Taxonomy" id="412755"/>
    <lineage>
        <taxon>unclassified sequences</taxon>
        <taxon>metagenomes</taxon>
        <taxon>ecological metagenomes</taxon>
    </lineage>
</organism>
<reference evidence="1" key="1">
    <citation type="journal article" date="2014" name="Front. Microbiol.">
        <title>High frequency of phylogenetically diverse reductive dehalogenase-homologous genes in deep subseafloor sedimentary metagenomes.</title>
        <authorList>
            <person name="Kawai M."/>
            <person name="Futagami T."/>
            <person name="Toyoda A."/>
            <person name="Takaki Y."/>
            <person name="Nishi S."/>
            <person name="Hori S."/>
            <person name="Arai W."/>
            <person name="Tsubouchi T."/>
            <person name="Morono Y."/>
            <person name="Uchiyama I."/>
            <person name="Ito T."/>
            <person name="Fujiyama A."/>
            <person name="Inagaki F."/>
            <person name="Takami H."/>
        </authorList>
    </citation>
    <scope>NUCLEOTIDE SEQUENCE</scope>
    <source>
        <strain evidence="1">Expedition CK06-06</strain>
    </source>
</reference>
<evidence type="ECO:0008006" key="2">
    <source>
        <dbReference type="Google" id="ProtNLM"/>
    </source>
</evidence>
<accession>X1AND1</accession>
<dbReference type="Gene3D" id="1.10.10.10">
    <property type="entry name" value="Winged helix-like DNA-binding domain superfamily/Winged helix DNA-binding domain"/>
    <property type="match status" value="1"/>
</dbReference>
<dbReference type="InterPro" id="IPR036390">
    <property type="entry name" value="WH_DNA-bd_sf"/>
</dbReference>
<gene>
    <name evidence="1" type="ORF">S01H4_28320</name>
</gene>
<name>X1AND1_9ZZZZ</name>
<protein>
    <recommendedName>
        <fullName evidence="2">HTH marR-type domain-containing protein</fullName>
    </recommendedName>
</protein>
<sequence length="84" mass="9738">MKIIRFQSRKNILAKLRNRLVELDLRHLEGVPPSAKYIFKLLLVEGEMTQKELIESTGLPNRTVRNALNILKECVLYSMDSLVQ</sequence>
<dbReference type="SUPFAM" id="SSF46785">
    <property type="entry name" value="Winged helix' DNA-binding domain"/>
    <property type="match status" value="1"/>
</dbReference>
<evidence type="ECO:0000313" key="1">
    <source>
        <dbReference type="EMBL" id="GAG84250.1"/>
    </source>
</evidence>